<dbReference type="GO" id="GO:0003677">
    <property type="term" value="F:DNA binding"/>
    <property type="evidence" value="ECO:0007669"/>
    <property type="project" value="UniProtKB-UniRule"/>
</dbReference>
<dbReference type="Gene3D" id="1.10.10.60">
    <property type="entry name" value="Homeodomain-like"/>
    <property type="match status" value="1"/>
</dbReference>
<evidence type="ECO:0000256" key="3">
    <source>
        <dbReference type="ARBA" id="ARBA00023163"/>
    </source>
</evidence>
<accession>A0A1H9KZP1</accession>
<keyword evidence="3" id="KW-0804">Transcription</keyword>
<evidence type="ECO:0000256" key="1">
    <source>
        <dbReference type="ARBA" id="ARBA00023015"/>
    </source>
</evidence>
<evidence type="ECO:0000259" key="5">
    <source>
        <dbReference type="PROSITE" id="PS50977"/>
    </source>
</evidence>
<dbReference type="AlphaFoldDB" id="A0A1H9KZP1"/>
<dbReference type="Pfam" id="PF00440">
    <property type="entry name" value="TetR_N"/>
    <property type="match status" value="1"/>
</dbReference>
<feature type="DNA-binding region" description="H-T-H motif" evidence="4">
    <location>
        <begin position="32"/>
        <end position="51"/>
    </location>
</feature>
<dbReference type="Proteomes" id="UP000198749">
    <property type="component" value="Unassembled WGS sequence"/>
</dbReference>
<feature type="domain" description="HTH tetR-type" evidence="5">
    <location>
        <begin position="9"/>
        <end position="69"/>
    </location>
</feature>
<proteinExistence type="predicted"/>
<keyword evidence="1" id="KW-0805">Transcription regulation</keyword>
<dbReference type="InterPro" id="IPR009057">
    <property type="entry name" value="Homeodomain-like_sf"/>
</dbReference>
<evidence type="ECO:0000256" key="2">
    <source>
        <dbReference type="ARBA" id="ARBA00023125"/>
    </source>
</evidence>
<gene>
    <name evidence="6" type="ORF">SAMN03080615_03714</name>
</gene>
<reference evidence="7" key="1">
    <citation type="submission" date="2016-10" db="EMBL/GenBank/DDBJ databases">
        <authorList>
            <person name="Varghese N."/>
            <person name="Submissions S."/>
        </authorList>
    </citation>
    <scope>NUCLEOTIDE SEQUENCE [LARGE SCALE GENOMIC DNA]</scope>
    <source>
        <strain evidence="7">DSM 18887</strain>
    </source>
</reference>
<dbReference type="PANTHER" id="PTHR47506">
    <property type="entry name" value="TRANSCRIPTIONAL REGULATORY PROTEIN"/>
    <property type="match status" value="1"/>
</dbReference>
<protein>
    <submittedName>
        <fullName evidence="6">Transcriptional regulator, TetR family</fullName>
    </submittedName>
</protein>
<evidence type="ECO:0000256" key="4">
    <source>
        <dbReference type="PROSITE-ProRule" id="PRU00335"/>
    </source>
</evidence>
<dbReference type="InterPro" id="IPR001647">
    <property type="entry name" value="HTH_TetR"/>
</dbReference>
<dbReference type="InterPro" id="IPR011075">
    <property type="entry name" value="TetR_C"/>
</dbReference>
<dbReference type="Pfam" id="PF16925">
    <property type="entry name" value="TetR_C_13"/>
    <property type="match status" value="1"/>
</dbReference>
<dbReference type="SUPFAM" id="SSF48498">
    <property type="entry name" value="Tetracyclin repressor-like, C-terminal domain"/>
    <property type="match status" value="1"/>
</dbReference>
<dbReference type="STRING" id="355243.SAMN03080615_03714"/>
<keyword evidence="2 4" id="KW-0238">DNA-binding</keyword>
<dbReference type="EMBL" id="FOGB01000015">
    <property type="protein sequence ID" value="SER04616.1"/>
    <property type="molecule type" value="Genomic_DNA"/>
</dbReference>
<keyword evidence="7" id="KW-1185">Reference proteome</keyword>
<dbReference type="Gene3D" id="1.10.357.10">
    <property type="entry name" value="Tetracycline Repressor, domain 2"/>
    <property type="match status" value="1"/>
</dbReference>
<name>A0A1H9KZP1_9GAMM</name>
<evidence type="ECO:0000313" key="7">
    <source>
        <dbReference type="Proteomes" id="UP000198749"/>
    </source>
</evidence>
<dbReference type="InterPro" id="IPR036271">
    <property type="entry name" value="Tet_transcr_reg_TetR-rel_C_sf"/>
</dbReference>
<evidence type="ECO:0000313" key="6">
    <source>
        <dbReference type="EMBL" id="SER04616.1"/>
    </source>
</evidence>
<organism evidence="6 7">
    <name type="scientific">Amphritea atlantica</name>
    <dbReference type="NCBI Taxonomy" id="355243"/>
    <lineage>
        <taxon>Bacteria</taxon>
        <taxon>Pseudomonadati</taxon>
        <taxon>Pseudomonadota</taxon>
        <taxon>Gammaproteobacteria</taxon>
        <taxon>Oceanospirillales</taxon>
        <taxon>Oceanospirillaceae</taxon>
        <taxon>Amphritea</taxon>
    </lineage>
</organism>
<dbReference type="RefSeq" id="WP_217647474.1">
    <property type="nucleotide sequence ID" value="NZ_AP025284.1"/>
</dbReference>
<sequence length="196" mass="21690">MKKRGRPPGYDHNEALDSAIQVFWTKGLSATSLDDLAAAMKMNRPSIYNAFGNKTSIYRKTFARFVAELGEQLDRELFGEPDLNKAMKQFYRTALDTYFTGTAPLGCFVTSTAVVEAAAHPEIREDLEVVINRIDSVIEKRLLAAQQDGSWPKDRDANNVAKLLHATLQSLAVRARGGESRTSLEAMYSGAVDILC</sequence>
<dbReference type="PANTHER" id="PTHR47506:SF1">
    <property type="entry name" value="HTH-TYPE TRANSCRIPTIONAL REGULATOR YJDC"/>
    <property type="match status" value="1"/>
</dbReference>
<dbReference type="SUPFAM" id="SSF46689">
    <property type="entry name" value="Homeodomain-like"/>
    <property type="match status" value="1"/>
</dbReference>
<dbReference type="PROSITE" id="PS50977">
    <property type="entry name" value="HTH_TETR_2"/>
    <property type="match status" value="1"/>
</dbReference>